<comment type="caution">
    <text evidence="2">The sequence shown here is derived from an EMBL/GenBank/DDBJ whole genome shotgun (WGS) entry which is preliminary data.</text>
</comment>
<keyword evidence="1" id="KW-0732">Signal</keyword>
<reference evidence="2" key="1">
    <citation type="submission" date="2022-05" db="EMBL/GenBank/DDBJ databases">
        <title>Description of a novel species of Leclercia; Leclercia tamurae and the Proposal for a Novel Genus Silvania gen. nov. Containing Two Novel Species Silvania hatchlandensis sp. nov. and Silvania confinis sp. nov. Isolated from the Rhizosphere of Oak.</title>
        <authorList>
            <person name="Maddock D.W."/>
            <person name="Brady C.L."/>
            <person name="Denman S."/>
            <person name="Arnold D."/>
        </authorList>
    </citation>
    <scope>NUCLEOTIDE SEQUENCE</scope>
    <source>
        <strain evidence="2">H19S6</strain>
    </source>
</reference>
<gene>
    <name evidence="2" type="ORF">M8014_02105</name>
</gene>
<feature type="chain" id="PRO_5039892113" description="DUF3570 domain-containing protein" evidence="1">
    <location>
        <begin position="22"/>
        <end position="462"/>
    </location>
</feature>
<dbReference type="RefSeq" id="WP_271280914.1">
    <property type="nucleotide sequence ID" value="NZ_JAMGZK010000035.1"/>
</dbReference>
<accession>A0A9J6PUD1</accession>
<evidence type="ECO:0000313" key="2">
    <source>
        <dbReference type="EMBL" id="MCU6663136.1"/>
    </source>
</evidence>
<sequence length="462" mass="51839">MKCPSAILVISALLLSSGVEADCLAADELKASADVVLMGQASYVNKKASIWRIQGRNPYTADNLYNDIALKLSSACALVENTLDLDFSFYGLGYYPALSVGAFEKDNHRAKMLIDQLRVTYTLSDTVRLEGGKLNTPQGTFFLRSPATLLTNFYAAFKPTRLYDPDMKAAYSESFWGGRLTKAFRDYALSLTVAPQLTHIDHYYESSGNWSANERSNSSERYLLSYTDYRLKNHTSSVSLMLGDSPSIAIADSYNYTPHLVINAEVAYHTAQQWRHFSAKKAADVQAWQFPSSLYSTENKQGIELAIGGQYTTNHFSVLGMEYYFQSEGYSKSEWRDQTDFIRYLDKETGYRMLDRAFDNYKYLMGSEISNTTNKGMLQGKHYVNAYASFLSDDKSTLQPYLAMNIMDGSALLGIHHVKPLKGMSDKVELYSGLYSALGSKDAEFALFGDTLGIYIGFKYHL</sequence>
<dbReference type="AlphaFoldDB" id="A0A9J6PUD1"/>
<dbReference type="EMBL" id="JAMGZK010000035">
    <property type="protein sequence ID" value="MCU6663136.1"/>
    <property type="molecule type" value="Genomic_DNA"/>
</dbReference>
<keyword evidence="3" id="KW-1185">Reference proteome</keyword>
<name>A0A9J6PUD1_9ENTR</name>
<protein>
    <recommendedName>
        <fullName evidence="4">DUF3570 domain-containing protein</fullName>
    </recommendedName>
</protein>
<dbReference type="Proteomes" id="UP001063816">
    <property type="component" value="Unassembled WGS sequence"/>
</dbReference>
<proteinExistence type="predicted"/>
<organism evidence="2 3">
    <name type="scientific">Silvania hatchlandensis</name>
    <dbReference type="NCBI Taxonomy" id="2926469"/>
    <lineage>
        <taxon>Bacteria</taxon>
        <taxon>Pseudomonadati</taxon>
        <taxon>Pseudomonadota</taxon>
        <taxon>Gammaproteobacteria</taxon>
        <taxon>Enterobacterales</taxon>
        <taxon>Enterobacteriaceae</taxon>
        <taxon>Silvania</taxon>
    </lineage>
</organism>
<feature type="signal peptide" evidence="1">
    <location>
        <begin position="1"/>
        <end position="21"/>
    </location>
</feature>
<evidence type="ECO:0008006" key="4">
    <source>
        <dbReference type="Google" id="ProtNLM"/>
    </source>
</evidence>
<evidence type="ECO:0000313" key="3">
    <source>
        <dbReference type="Proteomes" id="UP001063816"/>
    </source>
</evidence>
<evidence type="ECO:0000256" key="1">
    <source>
        <dbReference type="SAM" id="SignalP"/>
    </source>
</evidence>